<proteinExistence type="inferred from homology"/>
<reference evidence="3 4" key="1">
    <citation type="submission" date="2015-10" db="EMBL/GenBank/DDBJ databases">
        <title>Draft genome sequence of pyrrolomycin-producing Streptomyces vitaminophilus.</title>
        <authorList>
            <person name="Graham D.E."/>
            <person name="Mahan K.M."/>
            <person name="Klingeman D.M."/>
            <person name="Hettich R.L."/>
            <person name="Parry R.J."/>
        </authorList>
    </citation>
    <scope>NUCLEOTIDE SEQUENCE [LARGE SCALE GENOMIC DNA]</scope>
    <source>
        <strain evidence="3 4">ATCC 31673</strain>
    </source>
</reference>
<dbReference type="Pfam" id="PF01738">
    <property type="entry name" value="DLH"/>
    <property type="match status" value="1"/>
</dbReference>
<dbReference type="SUPFAM" id="SSF53474">
    <property type="entry name" value="alpha/beta-Hydrolases"/>
    <property type="match status" value="1"/>
</dbReference>
<name>A0A0T6LS19_WENVI</name>
<accession>A0A0T6LS19</accession>
<organism evidence="3 4">
    <name type="scientific">Wenjunlia vitaminophila</name>
    <name type="common">Streptomyces vitaminophilus</name>
    <dbReference type="NCBI Taxonomy" id="76728"/>
    <lineage>
        <taxon>Bacteria</taxon>
        <taxon>Bacillati</taxon>
        <taxon>Actinomycetota</taxon>
        <taxon>Actinomycetes</taxon>
        <taxon>Kitasatosporales</taxon>
        <taxon>Streptomycetaceae</taxon>
        <taxon>Wenjunlia</taxon>
    </lineage>
</organism>
<dbReference type="EMBL" id="LLZU01000017">
    <property type="protein sequence ID" value="KRV48915.1"/>
    <property type="molecule type" value="Genomic_DNA"/>
</dbReference>
<protein>
    <submittedName>
        <fullName evidence="3">Hydrolase</fullName>
    </submittedName>
</protein>
<dbReference type="PANTHER" id="PTHR22946">
    <property type="entry name" value="DIENELACTONE HYDROLASE DOMAIN-CONTAINING PROTEIN-RELATED"/>
    <property type="match status" value="1"/>
</dbReference>
<dbReference type="InterPro" id="IPR050261">
    <property type="entry name" value="FrsA_esterase"/>
</dbReference>
<evidence type="ECO:0000256" key="1">
    <source>
        <dbReference type="ARBA" id="ARBA00008645"/>
    </source>
</evidence>
<dbReference type="AlphaFoldDB" id="A0A0T6LS19"/>
<comment type="caution">
    <text evidence="3">The sequence shown here is derived from an EMBL/GenBank/DDBJ whole genome shotgun (WGS) entry which is preliminary data.</text>
</comment>
<dbReference type="STRING" id="76728.AQ490_22545"/>
<evidence type="ECO:0000259" key="2">
    <source>
        <dbReference type="Pfam" id="PF01738"/>
    </source>
</evidence>
<sequence length="220" mass="23228">MTSLQQSIRVSAPNAVLDADMVVPRNAPGAVLFAHGSGSSRMSPRNRYVASALNNLGIATVLADLLTADEEQVDTTTGALRFDIDLLAERVAILTDWLVDNEPAASRGIALFGASTGAAAALVAAARRPETVRTVVSRGGRPDLAGDSLPLVHQPTLLIVGGDDTIVIDLNREAMERLAAEEQRLEIVPDASHLFEEPGALEEVARLSGDWILQHLGDGP</sequence>
<keyword evidence="4" id="KW-1185">Reference proteome</keyword>
<keyword evidence="3" id="KW-0378">Hydrolase</keyword>
<dbReference type="OrthoDB" id="9810066at2"/>
<gene>
    <name evidence="3" type="ORF">AQ490_22545</name>
</gene>
<dbReference type="InterPro" id="IPR029058">
    <property type="entry name" value="AB_hydrolase_fold"/>
</dbReference>
<dbReference type="Proteomes" id="UP000050867">
    <property type="component" value="Unassembled WGS sequence"/>
</dbReference>
<comment type="similarity">
    <text evidence="1">Belongs to the AB hydrolase superfamily.</text>
</comment>
<evidence type="ECO:0000313" key="3">
    <source>
        <dbReference type="EMBL" id="KRV48915.1"/>
    </source>
</evidence>
<dbReference type="eggNOG" id="COG0412">
    <property type="taxonomic scope" value="Bacteria"/>
</dbReference>
<dbReference type="Gene3D" id="3.40.50.1820">
    <property type="entry name" value="alpha/beta hydrolase"/>
    <property type="match status" value="1"/>
</dbReference>
<dbReference type="InterPro" id="IPR002925">
    <property type="entry name" value="Dienelactn_hydro"/>
</dbReference>
<feature type="domain" description="Dienelactone hydrolase" evidence="2">
    <location>
        <begin position="22"/>
        <end position="199"/>
    </location>
</feature>
<evidence type="ECO:0000313" key="4">
    <source>
        <dbReference type="Proteomes" id="UP000050867"/>
    </source>
</evidence>
<dbReference type="GO" id="GO:0016787">
    <property type="term" value="F:hydrolase activity"/>
    <property type="evidence" value="ECO:0007669"/>
    <property type="project" value="UniProtKB-KW"/>
</dbReference>
<dbReference type="RefSeq" id="WP_018385789.1">
    <property type="nucleotide sequence ID" value="NZ_LLZU01000017.1"/>
</dbReference>